<reference evidence="3" key="1">
    <citation type="submission" date="2015-12" db="EMBL/GenBank/DDBJ databases">
        <title>Complete genome sequences of two moderately thermophilic Paenibacillus species.</title>
        <authorList>
            <person name="Butler R.III."/>
            <person name="Wang J."/>
            <person name="Stark B.C."/>
            <person name="Pombert J.-F."/>
        </authorList>
    </citation>
    <scope>NUCLEOTIDE SEQUENCE [LARGE SCALE GENOMIC DNA]</scope>
    <source>
        <strain evidence="3">32O-Y</strain>
    </source>
</reference>
<evidence type="ECO:0000256" key="1">
    <source>
        <dbReference type="SAM" id="MobiDB-lite"/>
    </source>
</evidence>
<dbReference type="KEGG" id="pnp:IJ22_39610"/>
<gene>
    <name evidence="2" type="ORF">IJ22_39610</name>
</gene>
<dbReference type="STRING" id="162209.IJ22_39610"/>
<protein>
    <submittedName>
        <fullName evidence="2">Uncharacterized protein</fullName>
    </submittedName>
</protein>
<dbReference type="RefSeq" id="WP_062409984.1">
    <property type="nucleotide sequence ID" value="NZ_CP013652.1"/>
</dbReference>
<dbReference type="AlphaFoldDB" id="A0A0U2UQE8"/>
<accession>A0A0U2UQE8</accession>
<dbReference type="OrthoDB" id="9798476at2"/>
<evidence type="ECO:0000313" key="3">
    <source>
        <dbReference type="Proteomes" id="UP000061660"/>
    </source>
</evidence>
<organism evidence="2 3">
    <name type="scientific">Paenibacillus naphthalenovorans</name>
    <dbReference type="NCBI Taxonomy" id="162209"/>
    <lineage>
        <taxon>Bacteria</taxon>
        <taxon>Bacillati</taxon>
        <taxon>Bacillota</taxon>
        <taxon>Bacilli</taxon>
        <taxon>Bacillales</taxon>
        <taxon>Paenibacillaceae</taxon>
        <taxon>Paenibacillus</taxon>
    </lineage>
</organism>
<name>A0A0U2UQE8_9BACL</name>
<sequence length="162" mass="18553">MYKKQPENHNVSNRNREDHERPIIPLPKETLEDRDVIAVAQAEIQRRVDDAYEEFVRSGGLERLPGIGKPLEVPTGDILSSILRQANVQPPWLVLLKEIRANMEAAMELMKKSPGDPEIDALLADTNKQIAELNHQAPSLTLHRKKVTRANLREQYECWYSP</sequence>
<feature type="region of interest" description="Disordered" evidence="1">
    <location>
        <begin position="1"/>
        <end position="25"/>
    </location>
</feature>
<evidence type="ECO:0000313" key="2">
    <source>
        <dbReference type="EMBL" id="ALS24273.1"/>
    </source>
</evidence>
<keyword evidence="3" id="KW-1185">Reference proteome</keyword>
<dbReference type="EMBL" id="CP013652">
    <property type="protein sequence ID" value="ALS24273.1"/>
    <property type="molecule type" value="Genomic_DNA"/>
</dbReference>
<reference evidence="2 3" key="2">
    <citation type="journal article" date="2016" name="Genome Announc.">
        <title>Complete Genome Sequences of Two Interactive Moderate Thermophiles, Paenibacillus napthalenovorans 32O-Y and Paenibacillus sp. 32O-W.</title>
        <authorList>
            <person name="Butler R.R.III."/>
            <person name="Wang J."/>
            <person name="Stark B.C."/>
            <person name="Pombert J.F."/>
        </authorList>
    </citation>
    <scope>NUCLEOTIDE SEQUENCE [LARGE SCALE GENOMIC DNA]</scope>
    <source>
        <strain evidence="2 3">32O-Y</strain>
    </source>
</reference>
<proteinExistence type="predicted"/>
<dbReference type="PATRIC" id="fig|162209.4.peg.4204"/>
<dbReference type="Proteomes" id="UP000061660">
    <property type="component" value="Chromosome"/>
</dbReference>